<name>A0A0W8IEM8_9MICO</name>
<comment type="caution">
    <text evidence="2">The sequence shown here is derived from an EMBL/GenBank/DDBJ whole genome shotgun (WGS) entry which is preliminary data.</text>
</comment>
<keyword evidence="1" id="KW-0472">Membrane</keyword>
<dbReference type="AlphaFoldDB" id="A0A0W8IEM8"/>
<evidence type="ECO:0000313" key="2">
    <source>
        <dbReference type="EMBL" id="KUG58394.1"/>
    </source>
</evidence>
<proteinExistence type="predicted"/>
<accession>A0A0W8IEM8</accession>
<protein>
    <submittedName>
        <fullName evidence="2">Uncharacterized protein</fullName>
    </submittedName>
</protein>
<evidence type="ECO:0000313" key="3">
    <source>
        <dbReference type="Proteomes" id="UP000054837"/>
    </source>
</evidence>
<keyword evidence="3" id="KW-1185">Reference proteome</keyword>
<keyword evidence="1" id="KW-0812">Transmembrane</keyword>
<evidence type="ECO:0000256" key="1">
    <source>
        <dbReference type="SAM" id="Phobius"/>
    </source>
</evidence>
<dbReference type="STRING" id="767452.AVL62_10800"/>
<dbReference type="RefSeq" id="WP_058890071.1">
    <property type="nucleotide sequence ID" value="NZ_LQBL01000003.1"/>
</dbReference>
<gene>
    <name evidence="2" type="ORF">AVL62_10800</name>
</gene>
<organism evidence="2 3">
    <name type="scientific">Serinicoccus chungangensis</name>
    <dbReference type="NCBI Taxonomy" id="767452"/>
    <lineage>
        <taxon>Bacteria</taxon>
        <taxon>Bacillati</taxon>
        <taxon>Actinomycetota</taxon>
        <taxon>Actinomycetes</taxon>
        <taxon>Micrococcales</taxon>
        <taxon>Ornithinimicrobiaceae</taxon>
        <taxon>Serinicoccus</taxon>
    </lineage>
</organism>
<dbReference type="Proteomes" id="UP000054837">
    <property type="component" value="Unassembled WGS sequence"/>
</dbReference>
<feature type="transmembrane region" description="Helical" evidence="1">
    <location>
        <begin position="12"/>
        <end position="30"/>
    </location>
</feature>
<keyword evidence="1" id="KW-1133">Transmembrane helix</keyword>
<feature type="transmembrane region" description="Helical" evidence="1">
    <location>
        <begin position="42"/>
        <end position="64"/>
    </location>
</feature>
<reference evidence="2 3" key="1">
    <citation type="submission" date="2015-12" db="EMBL/GenBank/DDBJ databases">
        <title>Serinicoccus chungangenesis strain CD08_5 genome sequencing and assembly.</title>
        <authorList>
            <person name="Chander A.M."/>
            <person name="Kaur G."/>
            <person name="Nair G.R."/>
            <person name="Dhawan D.K."/>
            <person name="Kochhar R.K."/>
            <person name="Mayilraj S."/>
            <person name="Bhadada S.K."/>
        </authorList>
    </citation>
    <scope>NUCLEOTIDE SEQUENCE [LARGE SCALE GENOMIC DNA]</scope>
    <source>
        <strain evidence="2 3">CD08_5</strain>
    </source>
</reference>
<dbReference type="EMBL" id="LQBL01000003">
    <property type="protein sequence ID" value="KUG58394.1"/>
    <property type="molecule type" value="Genomic_DNA"/>
</dbReference>
<sequence length="71" mass="7400">MEQRRPDLVRFLATGAVVGAVVAVIVAALGRDVPYVNGLEEYLLFILIGGGAGFALGALAYLVADRPRLGS</sequence>